<comment type="caution">
    <text evidence="1">The sequence shown here is derived from an EMBL/GenBank/DDBJ whole genome shotgun (WGS) entry which is preliminary data.</text>
</comment>
<organism evidence="1 2">
    <name type="scientific">Pseudidiomarina aestuarii</name>
    <dbReference type="NCBI Taxonomy" id="624146"/>
    <lineage>
        <taxon>Bacteria</taxon>
        <taxon>Pseudomonadati</taxon>
        <taxon>Pseudomonadota</taxon>
        <taxon>Gammaproteobacteria</taxon>
        <taxon>Alteromonadales</taxon>
        <taxon>Idiomarinaceae</taxon>
        <taxon>Pseudidiomarina</taxon>
    </lineage>
</organism>
<evidence type="ECO:0000313" key="2">
    <source>
        <dbReference type="Proteomes" id="UP000287766"/>
    </source>
</evidence>
<protein>
    <submittedName>
        <fullName evidence="1">Competence protein ComE</fullName>
    </submittedName>
</protein>
<dbReference type="InterPro" id="IPR010994">
    <property type="entry name" value="RuvA_2-like"/>
</dbReference>
<proteinExistence type="predicted"/>
<dbReference type="GO" id="GO:0015628">
    <property type="term" value="P:protein secretion by the type II secretion system"/>
    <property type="evidence" value="ECO:0007669"/>
    <property type="project" value="TreeGrafter"/>
</dbReference>
<dbReference type="GO" id="GO:0015627">
    <property type="term" value="C:type II protein secretion system complex"/>
    <property type="evidence" value="ECO:0007669"/>
    <property type="project" value="TreeGrafter"/>
</dbReference>
<name>A0A7Z6ZTJ2_9GAMM</name>
<dbReference type="Gene3D" id="1.10.150.280">
    <property type="entry name" value="AF1531-like domain"/>
    <property type="match status" value="1"/>
</dbReference>
<dbReference type="InterPro" id="IPR004509">
    <property type="entry name" value="Competence_ComEA_HhH"/>
</dbReference>
<dbReference type="SUPFAM" id="SSF47781">
    <property type="entry name" value="RuvA domain 2-like"/>
    <property type="match status" value="1"/>
</dbReference>
<dbReference type="EMBL" id="PIPR01000001">
    <property type="protein sequence ID" value="RUO40997.1"/>
    <property type="molecule type" value="Genomic_DNA"/>
</dbReference>
<dbReference type="Proteomes" id="UP000287766">
    <property type="component" value="Unassembled WGS sequence"/>
</dbReference>
<dbReference type="PANTHER" id="PTHR21180">
    <property type="entry name" value="ENDONUCLEASE/EXONUCLEASE/PHOSPHATASE FAMILY DOMAIN-CONTAINING PROTEIN 1"/>
    <property type="match status" value="1"/>
</dbReference>
<dbReference type="AlphaFoldDB" id="A0A7Z6ZTJ2"/>
<sequence length="124" mass="13596">MDCIKQVFNKEHYMERHNPRRSFLVALAVVIGGASATLYAEPSYASMNPMVQKAAAVAANEQVNLNTATAEQLAMNLTGVGLKRAQAIIELREKIGGFSDINQLLQVKGIGPRMLEINKDRLVI</sequence>
<dbReference type="InterPro" id="IPR051675">
    <property type="entry name" value="Endo/Exo/Phosphatase_dom_1"/>
</dbReference>
<evidence type="ECO:0000313" key="1">
    <source>
        <dbReference type="EMBL" id="RUO40997.1"/>
    </source>
</evidence>
<keyword evidence="2" id="KW-1185">Reference proteome</keyword>
<dbReference type="NCBIfam" id="TIGR00426">
    <property type="entry name" value="competence protein ComEA helix-hairpin-helix repeat region"/>
    <property type="match status" value="1"/>
</dbReference>
<dbReference type="Pfam" id="PF12836">
    <property type="entry name" value="HHH_3"/>
    <property type="match status" value="1"/>
</dbReference>
<gene>
    <name evidence="1" type="ORF">CWE22_02010</name>
</gene>
<reference evidence="2" key="1">
    <citation type="journal article" date="2018" name="Front. Microbiol.">
        <title>Genome-Based Analysis Reveals the Taxonomy and Diversity of the Family Idiomarinaceae.</title>
        <authorList>
            <person name="Liu Y."/>
            <person name="Lai Q."/>
            <person name="Shao Z."/>
        </authorList>
    </citation>
    <scope>NUCLEOTIDE SEQUENCE [LARGE SCALE GENOMIC DNA]</scope>
    <source>
        <strain evidence="2">KYW314</strain>
    </source>
</reference>
<accession>A0A7Z6ZTJ2</accession>
<dbReference type="PANTHER" id="PTHR21180:SF32">
    <property type="entry name" value="ENDONUCLEASE_EXONUCLEASE_PHOSPHATASE FAMILY DOMAIN-CONTAINING PROTEIN 1"/>
    <property type="match status" value="1"/>
</dbReference>